<reference evidence="2" key="1">
    <citation type="submission" date="2023-07" db="EMBL/GenBank/DDBJ databases">
        <title>Chromosome-level genome assembly of Artemia franciscana.</title>
        <authorList>
            <person name="Jo E."/>
        </authorList>
    </citation>
    <scope>NUCLEOTIDE SEQUENCE</scope>
    <source>
        <tissue evidence="2">Whole body</tissue>
    </source>
</reference>
<name>A0AA88HWJ0_ARTSF</name>
<feature type="compositionally biased region" description="Basic and acidic residues" evidence="1">
    <location>
        <begin position="35"/>
        <end position="46"/>
    </location>
</feature>
<organism evidence="2 3">
    <name type="scientific">Artemia franciscana</name>
    <name type="common">Brine shrimp</name>
    <name type="synonym">Artemia sanfranciscana</name>
    <dbReference type="NCBI Taxonomy" id="6661"/>
    <lineage>
        <taxon>Eukaryota</taxon>
        <taxon>Metazoa</taxon>
        <taxon>Ecdysozoa</taxon>
        <taxon>Arthropoda</taxon>
        <taxon>Crustacea</taxon>
        <taxon>Branchiopoda</taxon>
        <taxon>Anostraca</taxon>
        <taxon>Artemiidae</taxon>
        <taxon>Artemia</taxon>
    </lineage>
</organism>
<evidence type="ECO:0000313" key="3">
    <source>
        <dbReference type="Proteomes" id="UP001187531"/>
    </source>
</evidence>
<sequence>MSTNIVDTESDINDGEDAASAMEIDSEEDRRRRRELTSAKKKDARSTSKFQSSLMRMHEFSTWNARDKASDEKEFCTYCKKNFICGNTELGKHAKSAKH</sequence>
<comment type="caution">
    <text evidence="2">The sequence shown here is derived from an EMBL/GenBank/DDBJ whole genome shotgun (WGS) entry which is preliminary data.</text>
</comment>
<feature type="region of interest" description="Disordered" evidence="1">
    <location>
        <begin position="1"/>
        <end position="51"/>
    </location>
</feature>
<protein>
    <submittedName>
        <fullName evidence="2">Uncharacterized protein</fullName>
    </submittedName>
</protein>
<proteinExistence type="predicted"/>
<dbReference type="EMBL" id="JAVRJZ010000008">
    <property type="protein sequence ID" value="KAK2719440.1"/>
    <property type="molecule type" value="Genomic_DNA"/>
</dbReference>
<dbReference type="AlphaFoldDB" id="A0AA88HWJ0"/>
<feature type="compositionally biased region" description="Acidic residues" evidence="1">
    <location>
        <begin position="8"/>
        <end position="17"/>
    </location>
</feature>
<gene>
    <name evidence="2" type="ORF">QYM36_005060</name>
</gene>
<keyword evidence="3" id="KW-1185">Reference proteome</keyword>
<evidence type="ECO:0000313" key="2">
    <source>
        <dbReference type="EMBL" id="KAK2719440.1"/>
    </source>
</evidence>
<evidence type="ECO:0000256" key="1">
    <source>
        <dbReference type="SAM" id="MobiDB-lite"/>
    </source>
</evidence>
<accession>A0AA88HWJ0</accession>
<dbReference type="Proteomes" id="UP001187531">
    <property type="component" value="Unassembled WGS sequence"/>
</dbReference>